<keyword evidence="2" id="KW-0472">Membrane</keyword>
<feature type="region of interest" description="Disordered" evidence="1">
    <location>
        <begin position="41"/>
        <end position="62"/>
    </location>
</feature>
<evidence type="ECO:0000313" key="4">
    <source>
        <dbReference type="Proteomes" id="UP001226720"/>
    </source>
</evidence>
<accession>A0ABU0K164</accession>
<evidence type="ECO:0000313" key="3">
    <source>
        <dbReference type="EMBL" id="MDQ0483091.1"/>
    </source>
</evidence>
<sequence>MFQTIVWISLILVLFTIVTIYKYKKLKKSIKKWEGKNPLERTKSTEELRQNENKHRNTKGGF</sequence>
<dbReference type="EMBL" id="JAUSWM010000003">
    <property type="protein sequence ID" value="MDQ0483091.1"/>
    <property type="molecule type" value="Genomic_DNA"/>
</dbReference>
<comment type="caution">
    <text evidence="3">The sequence shown here is derived from an EMBL/GenBank/DDBJ whole genome shotgun (WGS) entry which is preliminary data.</text>
</comment>
<keyword evidence="2" id="KW-0812">Transmembrane</keyword>
<organism evidence="3 4">
    <name type="scientific">Guptibacillus hwajinpoensis</name>
    <dbReference type="NCBI Taxonomy" id="208199"/>
    <lineage>
        <taxon>Bacteria</taxon>
        <taxon>Bacillati</taxon>
        <taxon>Bacillota</taxon>
        <taxon>Bacilli</taxon>
        <taxon>Bacillales</taxon>
        <taxon>Guptibacillaceae</taxon>
        <taxon>Guptibacillus</taxon>
    </lineage>
</organism>
<dbReference type="Proteomes" id="UP001226720">
    <property type="component" value="Unassembled WGS sequence"/>
</dbReference>
<reference evidence="3" key="1">
    <citation type="submission" date="2023-07" db="EMBL/GenBank/DDBJ databases">
        <title>Genomic Encyclopedia of Type Strains, Phase IV (KMG-IV): sequencing the most valuable type-strain genomes for metagenomic binning, comparative biology and taxonomic classification.</title>
        <authorList>
            <person name="Goeker M."/>
        </authorList>
    </citation>
    <scope>NUCLEOTIDE SEQUENCE [LARGE SCALE GENOMIC DNA]</scope>
    <source>
        <strain evidence="3">JSM 076093</strain>
    </source>
</reference>
<keyword evidence="4" id="KW-1185">Reference proteome</keyword>
<name>A0ABU0K164_9BACL</name>
<evidence type="ECO:0000256" key="1">
    <source>
        <dbReference type="SAM" id="MobiDB-lite"/>
    </source>
</evidence>
<evidence type="ECO:0000256" key="2">
    <source>
        <dbReference type="SAM" id="Phobius"/>
    </source>
</evidence>
<proteinExistence type="predicted"/>
<feature type="compositionally biased region" description="Basic and acidic residues" evidence="1">
    <location>
        <begin position="41"/>
        <end position="55"/>
    </location>
</feature>
<gene>
    <name evidence="3" type="ORF">QO000_002063</name>
</gene>
<protein>
    <submittedName>
        <fullName evidence="3">Cell division protein ZapA (FtsZ GTPase activity inhibitor)</fullName>
    </submittedName>
</protein>
<keyword evidence="2" id="KW-1133">Transmembrane helix</keyword>
<feature type="transmembrane region" description="Helical" evidence="2">
    <location>
        <begin position="6"/>
        <end position="23"/>
    </location>
</feature>